<dbReference type="InterPro" id="IPR056789">
    <property type="entry name" value="LRR_R13L1-DRL21"/>
</dbReference>
<feature type="domain" description="R13L1/DRL21-like LRR repeat region" evidence="5">
    <location>
        <begin position="799"/>
        <end position="933"/>
    </location>
</feature>
<dbReference type="Pfam" id="PF23559">
    <property type="entry name" value="WHD_DRP"/>
    <property type="match status" value="1"/>
</dbReference>
<dbReference type="InterPro" id="IPR002182">
    <property type="entry name" value="NB-ARC"/>
</dbReference>
<dbReference type="EMBL" id="JAUUTY010000004">
    <property type="protein sequence ID" value="KAK1647726.1"/>
    <property type="molecule type" value="Genomic_DNA"/>
</dbReference>
<dbReference type="GO" id="GO:0002758">
    <property type="term" value="P:innate immune response-activating signaling pathway"/>
    <property type="evidence" value="ECO:0007669"/>
    <property type="project" value="UniProtKB-ARBA"/>
</dbReference>
<evidence type="ECO:0000313" key="7">
    <source>
        <dbReference type="Proteomes" id="UP001231189"/>
    </source>
</evidence>
<feature type="domain" description="NB-ARC" evidence="3">
    <location>
        <begin position="270"/>
        <end position="436"/>
    </location>
</feature>
<dbReference type="InterPro" id="IPR027417">
    <property type="entry name" value="P-loop_NTPase"/>
</dbReference>
<evidence type="ECO:0000256" key="1">
    <source>
        <dbReference type="ARBA" id="ARBA00022737"/>
    </source>
</evidence>
<dbReference type="InterPro" id="IPR036388">
    <property type="entry name" value="WH-like_DNA-bd_sf"/>
</dbReference>
<dbReference type="PANTHER" id="PTHR23155:SF1058">
    <property type="entry name" value="OS11G0668100 PROTEIN"/>
    <property type="match status" value="1"/>
</dbReference>
<reference evidence="6" key="1">
    <citation type="submission" date="2023-07" db="EMBL/GenBank/DDBJ databases">
        <title>A chromosome-level genome assembly of Lolium multiflorum.</title>
        <authorList>
            <person name="Chen Y."/>
            <person name="Copetti D."/>
            <person name="Kolliker R."/>
            <person name="Studer B."/>
        </authorList>
    </citation>
    <scope>NUCLEOTIDE SEQUENCE</scope>
    <source>
        <strain evidence="6">02402/16</strain>
        <tissue evidence="6">Leaf</tissue>
    </source>
</reference>
<sequence length="1007" mass="114092">MAAEGDSPSTVRRFLVTPTQITAGVGMEAIGWIAAPIISELFKECSNYLKFDASKKLRQLGPKVILLERAIEIFEKIPNRARLEQLFVDLKIALYEAEDILDDVEYHCLEKKIQDGKFKCNGGASPRKRDWVMNKVRSASLSSPSENKVMVKYDGGVSQRKRDWLKNKVQSASMSSLLKNKETGMSKNNLKASLEKIEEIVDSAYEFLEHLDLPSLSDGNGIQPVPANSAVAATTSIPPKVVIGRDKDCDKIIAMFHENKGVVNTNNDLCYTVIGIHGIGGSGKSTLAQLVCDREKKNKQEKKNDHFELIMWVHVSQSFTVSAILEEIVEAATRSSCPQLNNLSTLHDKLAEVLYGKRFLLVLDDIWYNGEDARKREELQQILSPLKAGRAGSKILVTSRTKSALSVLGAAESRCIPISDLDNDVFLDLLMHYALEGTNIDVYARRRLKAIGTDIAKKLNASPLVARTVGGRLGRRPNAEFWSTVKNGKLLDGTISAALLWSYHHLDQQARRCFAYCSIFPRRHRLYRDELVNLWVAEGFVRSTNEGEEMEDVARGYFDELASNSFFQPGGMDYSDKEYYVVHDLLHDLAEKVSGSDCFRIENGSRWIIDLWRGKDPRGEGWRGDIPQDVRHLFVQNYDQDLIIEKILLLKNLRTLIIYAVRGSVEVKEEVIDSIFQKLPKLRVLAIALSQERHALVKNQDELSVPESISQLRHLRYLAFRTSTRCRVILPSTVTKLYHIQLLDFGRCEKMEFVGGYLINLRHLFSCPKVNRSISNISRLTSLQTVPFFTVRKEHGYEISQLRDLNKLHGKLCITGLKNIKSKAEALEANLAAKEQLTMLMLDWESNSDQDDATDCNPEVQAEVLEGLCPPVGLETLEICHYNGSWYPNWMVSKQNGGPWYLQELWFDGCSQLRSAPVLVAFVHLGSLRVWNCSWDALPGNMEHLASLKKLEIHKCLNILSLPTLPQSLEEFKLVECNGEFMESCQKVGHPNWKKIEHIPMKRWRFV</sequence>
<dbReference type="PANTHER" id="PTHR23155">
    <property type="entry name" value="DISEASE RESISTANCE PROTEIN RP"/>
    <property type="match status" value="1"/>
</dbReference>
<dbReference type="Gene3D" id="3.40.50.300">
    <property type="entry name" value="P-loop containing nucleotide triphosphate hydrolases"/>
    <property type="match status" value="1"/>
</dbReference>
<keyword evidence="7" id="KW-1185">Reference proteome</keyword>
<name>A0AAD8SAA0_LOLMU</name>
<gene>
    <name evidence="6" type="ORF">QYE76_065531</name>
</gene>
<evidence type="ECO:0000259" key="5">
    <source>
        <dbReference type="Pfam" id="PF25019"/>
    </source>
</evidence>
<keyword evidence="1" id="KW-0677">Repeat</keyword>
<evidence type="ECO:0000259" key="3">
    <source>
        <dbReference type="Pfam" id="PF00931"/>
    </source>
</evidence>
<dbReference type="Proteomes" id="UP001231189">
    <property type="component" value="Unassembled WGS sequence"/>
</dbReference>
<dbReference type="Pfam" id="PF00931">
    <property type="entry name" value="NB-ARC"/>
    <property type="match status" value="1"/>
</dbReference>
<protein>
    <recommendedName>
        <fullName evidence="8">NB-ARC domain-containing protein</fullName>
    </recommendedName>
</protein>
<proteinExistence type="predicted"/>
<evidence type="ECO:0000256" key="2">
    <source>
        <dbReference type="ARBA" id="ARBA00022821"/>
    </source>
</evidence>
<evidence type="ECO:0008006" key="8">
    <source>
        <dbReference type="Google" id="ProtNLM"/>
    </source>
</evidence>
<dbReference type="InterPro" id="IPR058922">
    <property type="entry name" value="WHD_DRP"/>
</dbReference>
<dbReference type="SUPFAM" id="SSF52058">
    <property type="entry name" value="L domain-like"/>
    <property type="match status" value="1"/>
</dbReference>
<dbReference type="GO" id="GO:0043531">
    <property type="term" value="F:ADP binding"/>
    <property type="evidence" value="ECO:0007669"/>
    <property type="project" value="InterPro"/>
</dbReference>
<dbReference type="FunFam" id="1.10.10.10:FF:000322">
    <property type="entry name" value="Probable disease resistance protein At1g63360"/>
    <property type="match status" value="1"/>
</dbReference>
<dbReference type="InterPro" id="IPR032675">
    <property type="entry name" value="LRR_dom_sf"/>
</dbReference>
<dbReference type="Pfam" id="PF25019">
    <property type="entry name" value="LRR_R13L1-DRL21"/>
    <property type="match status" value="1"/>
</dbReference>
<evidence type="ECO:0000259" key="4">
    <source>
        <dbReference type="Pfam" id="PF23559"/>
    </source>
</evidence>
<evidence type="ECO:0000313" key="6">
    <source>
        <dbReference type="EMBL" id="KAK1647726.1"/>
    </source>
</evidence>
<dbReference type="SUPFAM" id="SSF52540">
    <property type="entry name" value="P-loop containing nucleoside triphosphate hydrolases"/>
    <property type="match status" value="1"/>
</dbReference>
<dbReference type="Gene3D" id="1.10.10.10">
    <property type="entry name" value="Winged helix-like DNA-binding domain superfamily/Winged helix DNA-binding domain"/>
    <property type="match status" value="1"/>
</dbReference>
<keyword evidence="2" id="KW-0611">Plant defense</keyword>
<dbReference type="GO" id="GO:0042742">
    <property type="term" value="P:defense response to bacterium"/>
    <property type="evidence" value="ECO:0007669"/>
    <property type="project" value="UniProtKB-ARBA"/>
</dbReference>
<organism evidence="6 7">
    <name type="scientific">Lolium multiflorum</name>
    <name type="common">Italian ryegrass</name>
    <name type="synonym">Lolium perenne subsp. multiflorum</name>
    <dbReference type="NCBI Taxonomy" id="4521"/>
    <lineage>
        <taxon>Eukaryota</taxon>
        <taxon>Viridiplantae</taxon>
        <taxon>Streptophyta</taxon>
        <taxon>Embryophyta</taxon>
        <taxon>Tracheophyta</taxon>
        <taxon>Spermatophyta</taxon>
        <taxon>Magnoliopsida</taxon>
        <taxon>Liliopsida</taxon>
        <taxon>Poales</taxon>
        <taxon>Poaceae</taxon>
        <taxon>BOP clade</taxon>
        <taxon>Pooideae</taxon>
        <taxon>Poodae</taxon>
        <taxon>Poeae</taxon>
        <taxon>Poeae Chloroplast Group 2 (Poeae type)</taxon>
        <taxon>Loliodinae</taxon>
        <taxon>Loliinae</taxon>
        <taxon>Lolium</taxon>
    </lineage>
</organism>
<dbReference type="InterPro" id="IPR044974">
    <property type="entry name" value="Disease_R_plants"/>
</dbReference>
<feature type="domain" description="Disease resistance protein winged helix" evidence="4">
    <location>
        <begin position="519"/>
        <end position="590"/>
    </location>
</feature>
<dbReference type="GO" id="GO:0009626">
    <property type="term" value="P:plant-type hypersensitive response"/>
    <property type="evidence" value="ECO:0007669"/>
    <property type="project" value="UniProtKB-ARBA"/>
</dbReference>
<dbReference type="AlphaFoldDB" id="A0AAD8SAA0"/>
<dbReference type="PRINTS" id="PR00364">
    <property type="entry name" value="DISEASERSIST"/>
</dbReference>
<dbReference type="Gene3D" id="3.80.10.10">
    <property type="entry name" value="Ribonuclease Inhibitor"/>
    <property type="match status" value="1"/>
</dbReference>
<accession>A0AAD8SAA0</accession>
<comment type="caution">
    <text evidence="6">The sequence shown here is derived from an EMBL/GenBank/DDBJ whole genome shotgun (WGS) entry which is preliminary data.</text>
</comment>